<dbReference type="EMBL" id="ML120357">
    <property type="protein sequence ID" value="RPB04659.1"/>
    <property type="molecule type" value="Genomic_DNA"/>
</dbReference>
<proteinExistence type="predicted"/>
<reference evidence="1 2" key="1">
    <citation type="journal article" date="2018" name="Nat. Ecol. Evol.">
        <title>Pezizomycetes genomes reveal the molecular basis of ectomycorrhizal truffle lifestyle.</title>
        <authorList>
            <person name="Murat C."/>
            <person name="Payen T."/>
            <person name="Noel B."/>
            <person name="Kuo A."/>
            <person name="Morin E."/>
            <person name="Chen J."/>
            <person name="Kohler A."/>
            <person name="Krizsan K."/>
            <person name="Balestrini R."/>
            <person name="Da Silva C."/>
            <person name="Montanini B."/>
            <person name="Hainaut M."/>
            <person name="Levati E."/>
            <person name="Barry K.W."/>
            <person name="Belfiori B."/>
            <person name="Cichocki N."/>
            <person name="Clum A."/>
            <person name="Dockter R.B."/>
            <person name="Fauchery L."/>
            <person name="Guy J."/>
            <person name="Iotti M."/>
            <person name="Le Tacon F."/>
            <person name="Lindquist E.A."/>
            <person name="Lipzen A."/>
            <person name="Malagnac F."/>
            <person name="Mello A."/>
            <person name="Molinier V."/>
            <person name="Miyauchi S."/>
            <person name="Poulain J."/>
            <person name="Riccioni C."/>
            <person name="Rubini A."/>
            <person name="Sitrit Y."/>
            <person name="Splivallo R."/>
            <person name="Traeger S."/>
            <person name="Wang M."/>
            <person name="Zifcakova L."/>
            <person name="Wipf D."/>
            <person name="Zambonelli A."/>
            <person name="Paolocci F."/>
            <person name="Nowrousian M."/>
            <person name="Ottonello S."/>
            <person name="Baldrian P."/>
            <person name="Spatafora J.W."/>
            <person name="Henrissat B."/>
            <person name="Nagy L.G."/>
            <person name="Aury J.M."/>
            <person name="Wincker P."/>
            <person name="Grigoriev I.V."/>
            <person name="Bonfante P."/>
            <person name="Martin F.M."/>
        </authorList>
    </citation>
    <scope>NUCLEOTIDE SEQUENCE [LARGE SCALE GENOMIC DNA]</scope>
    <source>
        <strain evidence="1 2">120613-1</strain>
    </source>
</reference>
<organism evidence="1 2">
    <name type="scientific">Choiromyces venosus 120613-1</name>
    <dbReference type="NCBI Taxonomy" id="1336337"/>
    <lineage>
        <taxon>Eukaryota</taxon>
        <taxon>Fungi</taxon>
        <taxon>Dikarya</taxon>
        <taxon>Ascomycota</taxon>
        <taxon>Pezizomycotina</taxon>
        <taxon>Pezizomycetes</taxon>
        <taxon>Pezizales</taxon>
        <taxon>Tuberaceae</taxon>
        <taxon>Choiromyces</taxon>
    </lineage>
</organism>
<name>A0A3N4K5L7_9PEZI</name>
<dbReference type="AlphaFoldDB" id="A0A3N4K5L7"/>
<dbReference type="OrthoDB" id="417046at2759"/>
<dbReference type="STRING" id="1336337.A0A3N4K5L7"/>
<accession>A0A3N4K5L7</accession>
<keyword evidence="2" id="KW-1185">Reference proteome</keyword>
<evidence type="ECO:0000313" key="1">
    <source>
        <dbReference type="EMBL" id="RPB04659.1"/>
    </source>
</evidence>
<protein>
    <submittedName>
        <fullName evidence="1">Uncharacterized protein</fullName>
    </submittedName>
</protein>
<evidence type="ECO:0000313" key="2">
    <source>
        <dbReference type="Proteomes" id="UP000276215"/>
    </source>
</evidence>
<gene>
    <name evidence="1" type="ORF">L873DRAFT_1799030</name>
</gene>
<sequence>MLIPRLAETARANNIVELPGSIPIAEITGGIPIAELPGSTPIAAIPGNIPITELLERIPIAKIPGSIPIAELPGSIPVAELHWSTPMAELPWGIPTSELHGIFHIAELPGSFPESQEPISGNPGEKTPRAIEIPFPLYEQAEEARAKIRSAASAVQGLPEQAVDYLAREMLCISEACLGGLCARDRGSYSRQMEEAIVWMHDWAKPNHITNFAFSIKFAYCRRRGIGLLY</sequence>
<dbReference type="Proteomes" id="UP000276215">
    <property type="component" value="Unassembled WGS sequence"/>
</dbReference>